<organism evidence="12 13">
    <name type="scientific">Streptomyces klenkii</name>
    <dbReference type="NCBI Taxonomy" id="1420899"/>
    <lineage>
        <taxon>Bacteria</taxon>
        <taxon>Bacillati</taxon>
        <taxon>Actinomycetota</taxon>
        <taxon>Actinomycetes</taxon>
        <taxon>Kitasatosporales</taxon>
        <taxon>Streptomycetaceae</taxon>
        <taxon>Streptomyces</taxon>
    </lineage>
</organism>
<dbReference type="GO" id="GO:0006508">
    <property type="term" value="P:proteolysis"/>
    <property type="evidence" value="ECO:0007669"/>
    <property type="project" value="InterPro"/>
</dbReference>
<dbReference type="PANTHER" id="PTHR21581:SF33">
    <property type="entry name" value="D-ALANYL-D-ALANINE CARBOXYPEPTIDASE DACB"/>
    <property type="match status" value="1"/>
</dbReference>
<keyword evidence="6" id="KW-0961">Cell wall biogenesis/degradation</keyword>
<feature type="compositionally biased region" description="Low complexity" evidence="10">
    <location>
        <begin position="308"/>
        <end position="320"/>
    </location>
</feature>
<keyword evidence="2" id="KW-0732">Signal</keyword>
<feature type="compositionally biased region" description="Low complexity" evidence="10">
    <location>
        <begin position="243"/>
        <end position="253"/>
    </location>
</feature>
<keyword evidence="4" id="KW-0133">Cell shape</keyword>
<evidence type="ECO:0000256" key="6">
    <source>
        <dbReference type="ARBA" id="ARBA00023316"/>
    </source>
</evidence>
<dbReference type="InterPro" id="IPR018044">
    <property type="entry name" value="Peptidase_S11"/>
</dbReference>
<feature type="compositionally biased region" description="Basic and acidic residues" evidence="10">
    <location>
        <begin position="233"/>
        <end position="242"/>
    </location>
</feature>
<dbReference type="PRINTS" id="PR00725">
    <property type="entry name" value="DADACBPTASE1"/>
</dbReference>
<feature type="compositionally biased region" description="Basic and acidic residues" evidence="10">
    <location>
        <begin position="405"/>
        <end position="429"/>
    </location>
</feature>
<reference evidence="12 13" key="1">
    <citation type="journal article" date="2015" name="Antonie Van Leeuwenhoek">
        <title>Streptomyces klenkii sp. nov., isolated from deep marine sediment.</title>
        <authorList>
            <person name="Veyisoglu A."/>
            <person name="Sahin N."/>
        </authorList>
    </citation>
    <scope>NUCLEOTIDE SEQUENCE [LARGE SCALE GENOMIC DNA]</scope>
    <source>
        <strain evidence="12 13">KCTC 29202</strain>
    </source>
</reference>
<dbReference type="GO" id="GO:0009002">
    <property type="term" value="F:serine-type D-Ala-D-Ala carboxypeptidase activity"/>
    <property type="evidence" value="ECO:0007669"/>
    <property type="project" value="InterPro"/>
</dbReference>
<accession>A0A3B0BE29</accession>
<evidence type="ECO:0000256" key="10">
    <source>
        <dbReference type="SAM" id="MobiDB-lite"/>
    </source>
</evidence>
<dbReference type="Pfam" id="PF00768">
    <property type="entry name" value="Peptidase_S11"/>
    <property type="match status" value="1"/>
</dbReference>
<feature type="compositionally biased region" description="Low complexity" evidence="10">
    <location>
        <begin position="458"/>
        <end position="468"/>
    </location>
</feature>
<evidence type="ECO:0000256" key="1">
    <source>
        <dbReference type="ARBA" id="ARBA00007164"/>
    </source>
</evidence>
<feature type="compositionally biased region" description="Basic and acidic residues" evidence="10">
    <location>
        <begin position="187"/>
        <end position="199"/>
    </location>
</feature>
<evidence type="ECO:0000256" key="4">
    <source>
        <dbReference type="ARBA" id="ARBA00022960"/>
    </source>
</evidence>
<evidence type="ECO:0000256" key="7">
    <source>
        <dbReference type="PIRSR" id="PIRSR618044-1"/>
    </source>
</evidence>
<dbReference type="PANTHER" id="PTHR21581">
    <property type="entry name" value="D-ALANYL-D-ALANINE CARBOXYPEPTIDASE"/>
    <property type="match status" value="1"/>
</dbReference>
<feature type="compositionally biased region" description="Acidic residues" evidence="10">
    <location>
        <begin position="96"/>
        <end position="105"/>
    </location>
</feature>
<dbReference type="EMBL" id="RBAM01000007">
    <property type="protein sequence ID" value="RKN70980.1"/>
    <property type="molecule type" value="Genomic_DNA"/>
</dbReference>
<feature type="compositionally biased region" description="Basic and acidic residues" evidence="10">
    <location>
        <begin position="437"/>
        <end position="446"/>
    </location>
</feature>
<feature type="compositionally biased region" description="Low complexity" evidence="10">
    <location>
        <begin position="336"/>
        <end position="372"/>
    </location>
</feature>
<sequence>MAGESPGKSEQRKSSGETTRGEHDPRLGVFRESSGKPSGKADAADAADAAEGGRKEVSAAPAEADAIAKADSGPTGRTAGGDARLKAAVAAWVAGTDEDGDDAGEPDSSAKTSGAAARPKATGTGDEPVNGSPSGKDDEPAAADRPVNGAPSGNGKAPASEDRATAVFGALRPKGAASAGDDAGDAEAPKAEKPAKDEPSGSGKSEASSDAARPKADGKAPASADSKAPASGDGKDKGKDSASGDSKSAAAGDQATAVFRTVRPKNGEAGKTAAADGAANGSPSGNGKAPASADSKAPASGDGKDSDSASGDSKPAAAGDQATAVFRTVRPKDGDAAGSGAASGNGKAPASGEGKAPASGKDKPAASAAPADQATAVFGAIRPKADEADKPSSDDQPTALIKAPKAPEPKAKPEAASKAEAKPDAESKAKAGAAKAAPREDSDSERTSQFVPLKSDEAPAAPAKKAAPAKPPVKAAPPAPKASGTPAKPAIPVTVTPPKDPADPASPQQAGGPAAPLDLLAQLTNTPPPPETPVRTVLRRVKIWTPLVVLLAIIFCVVQAFRPLPEPKLVLTANKAFKFDGDKAQMTWPASGQAYVEVDGLGSLGEFGEEKPVPIASVTKVMTAYITLRDHPMKKGDKKGALMTVDAKAVSDYQKGKPEGESLVRVTENQQLSEYEALEALMLPSANNIAKLLARWDAGSEDAFVKKMNDTAKELGMVNTHFTDPSGFDATTKSTAKDLVKLGKKAMADPVFKEISGLTEYIDSNGEKQKNFNPIVPLYGTGIKTGTTTAAGGNLLFAAEKKIGGTTQLIIGAVLAQHKTPIIDSVVAATKDAIESAKKALEAKTVVKKGDVVGAVDDGLGGRTPVVATKDVTAVGWAGLSVDLALNDAGHKLPHTAKSGTEVGILTVGSGPGQVRVPVALKKELAEPGFGSKLTRLG</sequence>
<feature type="compositionally biased region" description="Low complexity" evidence="10">
    <location>
        <begin position="503"/>
        <end position="514"/>
    </location>
</feature>
<dbReference type="InterPro" id="IPR001967">
    <property type="entry name" value="Peptidase_S11_N"/>
</dbReference>
<evidence type="ECO:0000256" key="9">
    <source>
        <dbReference type="RuleBase" id="RU004016"/>
    </source>
</evidence>
<feature type="active site" description="Acyl-ester intermediate" evidence="7">
    <location>
        <position position="617"/>
    </location>
</feature>
<evidence type="ECO:0000256" key="3">
    <source>
        <dbReference type="ARBA" id="ARBA00022801"/>
    </source>
</evidence>
<feature type="active site" description="Proton acceptor" evidence="7">
    <location>
        <position position="620"/>
    </location>
</feature>
<feature type="compositionally biased region" description="Low complexity" evidence="10">
    <location>
        <begin position="59"/>
        <end position="70"/>
    </location>
</feature>
<keyword evidence="3" id="KW-0378">Hydrolase</keyword>
<evidence type="ECO:0000256" key="8">
    <source>
        <dbReference type="PIRSR" id="PIRSR618044-2"/>
    </source>
</evidence>
<keyword evidence="12" id="KW-0645">Protease</keyword>
<keyword evidence="5" id="KW-0573">Peptidoglycan synthesis</keyword>
<feature type="compositionally biased region" description="Low complexity" evidence="10">
    <location>
        <begin position="219"/>
        <end position="232"/>
    </location>
</feature>
<evidence type="ECO:0000256" key="2">
    <source>
        <dbReference type="ARBA" id="ARBA00022729"/>
    </source>
</evidence>
<dbReference type="GO" id="GO:0009252">
    <property type="term" value="P:peptidoglycan biosynthetic process"/>
    <property type="evidence" value="ECO:0007669"/>
    <property type="project" value="UniProtKB-KW"/>
</dbReference>
<feature type="compositionally biased region" description="Basic and acidic residues" evidence="10">
    <location>
        <begin position="7"/>
        <end position="26"/>
    </location>
</feature>
<feature type="compositionally biased region" description="Low complexity" evidence="10">
    <location>
        <begin position="267"/>
        <end position="301"/>
    </location>
</feature>
<comment type="similarity">
    <text evidence="1 9">Belongs to the peptidase S11 family.</text>
</comment>
<dbReference type="InterPro" id="IPR012338">
    <property type="entry name" value="Beta-lactam/transpept-like"/>
</dbReference>
<feature type="compositionally biased region" description="Basic and acidic residues" evidence="10">
    <location>
        <begin position="383"/>
        <end position="393"/>
    </location>
</feature>
<comment type="caution">
    <text evidence="12">The sequence shown here is derived from an EMBL/GenBank/DDBJ whole genome shotgun (WGS) entry which is preliminary data.</text>
</comment>
<feature type="domain" description="Peptidase S11 D-alanyl-D-alanine carboxypeptidase A N-terminal" evidence="11">
    <location>
        <begin position="609"/>
        <end position="802"/>
    </location>
</feature>
<dbReference type="Proteomes" id="UP000270343">
    <property type="component" value="Unassembled WGS sequence"/>
</dbReference>
<dbReference type="RefSeq" id="WP_120756658.1">
    <property type="nucleotide sequence ID" value="NZ_RBAM01000007.1"/>
</dbReference>
<keyword evidence="13" id="KW-1185">Reference proteome</keyword>
<feature type="region of interest" description="Disordered" evidence="10">
    <location>
        <begin position="96"/>
        <end position="514"/>
    </location>
</feature>
<feature type="region of interest" description="Disordered" evidence="10">
    <location>
        <begin position="1"/>
        <end position="82"/>
    </location>
</feature>
<dbReference type="GO" id="GO:0071555">
    <property type="term" value="P:cell wall organization"/>
    <property type="evidence" value="ECO:0007669"/>
    <property type="project" value="UniProtKB-KW"/>
</dbReference>
<dbReference type="OrthoDB" id="3530815at2"/>
<protein>
    <submittedName>
        <fullName evidence="12">D-alanyl-D-alanine carboxypeptidase</fullName>
    </submittedName>
</protein>
<proteinExistence type="inferred from homology"/>
<feature type="active site" evidence="7">
    <location>
        <position position="685"/>
    </location>
</feature>
<feature type="compositionally biased region" description="Pro residues" evidence="10">
    <location>
        <begin position="469"/>
        <end position="480"/>
    </location>
</feature>
<gene>
    <name evidence="12" type="ORF">D7231_19035</name>
</gene>
<evidence type="ECO:0000313" key="12">
    <source>
        <dbReference type="EMBL" id="RKN70980.1"/>
    </source>
</evidence>
<evidence type="ECO:0000313" key="13">
    <source>
        <dbReference type="Proteomes" id="UP000270343"/>
    </source>
</evidence>
<feature type="binding site" evidence="8">
    <location>
        <position position="784"/>
    </location>
    <ligand>
        <name>substrate</name>
    </ligand>
</feature>
<dbReference type="GO" id="GO:0008360">
    <property type="term" value="P:regulation of cell shape"/>
    <property type="evidence" value="ECO:0007669"/>
    <property type="project" value="UniProtKB-KW"/>
</dbReference>
<name>A0A3B0BE29_9ACTN</name>
<evidence type="ECO:0000256" key="5">
    <source>
        <dbReference type="ARBA" id="ARBA00022984"/>
    </source>
</evidence>
<dbReference type="Gene3D" id="3.40.710.10">
    <property type="entry name" value="DD-peptidase/beta-lactamase superfamily"/>
    <property type="match status" value="1"/>
</dbReference>
<keyword evidence="12" id="KW-0121">Carboxypeptidase</keyword>
<feature type="compositionally biased region" description="Low complexity" evidence="10">
    <location>
        <begin position="481"/>
        <end position="490"/>
    </location>
</feature>
<dbReference type="AlphaFoldDB" id="A0A3B0BE29"/>
<dbReference type="SUPFAM" id="SSF56601">
    <property type="entry name" value="beta-lactamase/transpeptidase-like"/>
    <property type="match status" value="1"/>
</dbReference>
<evidence type="ECO:0000259" key="11">
    <source>
        <dbReference type="Pfam" id="PF00768"/>
    </source>
</evidence>